<evidence type="ECO:0000313" key="3">
    <source>
        <dbReference type="EMBL" id="AVK74487.1"/>
    </source>
</evidence>
<dbReference type="Gene3D" id="3.30.710.10">
    <property type="entry name" value="Potassium Channel Kv1.1, Chain A"/>
    <property type="match status" value="1"/>
</dbReference>
<evidence type="ECO:0000256" key="2">
    <source>
        <dbReference type="SAM" id="Phobius"/>
    </source>
</evidence>
<reference evidence="3" key="1">
    <citation type="journal article" date="2018" name="Nat. Commun.">
        <title>Diversity and evolution of the emerging Pandoraviridae family.</title>
        <authorList>
            <person name="Legendre M."/>
            <person name="Fabre E."/>
            <person name="Poirot O."/>
            <person name="Jeudy S."/>
            <person name="Lartigue A."/>
            <person name="Alempic J.M."/>
            <person name="Beucher L."/>
            <person name="Philippe N."/>
            <person name="Bertaux L."/>
            <person name="Christo-Foroux E."/>
            <person name="Labadie K."/>
            <person name="Coute Y."/>
            <person name="Abergel C."/>
            <person name="Claverie J.M."/>
        </authorList>
    </citation>
    <scope>NUCLEOTIDE SEQUENCE [LARGE SCALE GENOMIC DNA]</scope>
    <source>
        <strain evidence="3">Quercus</strain>
    </source>
</reference>
<gene>
    <name evidence="3" type="ORF">pqer_cds_65</name>
</gene>
<feature type="compositionally biased region" description="Basic and acidic residues" evidence="1">
    <location>
        <begin position="19"/>
        <end position="31"/>
    </location>
</feature>
<organism evidence="3">
    <name type="scientific">Pandoravirus quercus</name>
    <dbReference type="NCBI Taxonomy" id="2107709"/>
    <lineage>
        <taxon>Viruses</taxon>
        <taxon>Pandoravirus</taxon>
    </lineage>
</organism>
<dbReference type="KEGG" id="vg:36843628"/>
<proteinExistence type="predicted"/>
<dbReference type="GeneID" id="36843628"/>
<accession>A0A2U7U7T8</accession>
<sequence>MFEHRDDVHDDDDNNVDTPYDRADDDHRPMDDDGSACNLYLSPSQSWTQSRPSSVVVTFNLRGTRMCTTTETLLACEPGSLLAPLASLARDDHEPVFVDCSPADFTLVVDYLCYGSVPAAPEARERLACVADRLRMPALRAACRGDQETTKAIRAVVAEMDELAKFIMASGRGAAACGEKERDRRDRCQWAIDRHDHLDQSLSVHPLTAQDRKRLCNEATTLRAYILDAKIANGKVGRDALHWAKRRHNRIDAILTPPPSSAVPSSATDTGNCVRWAWLRRGVGLVGDGAALGVGICLGLMAVATVVRANNY</sequence>
<dbReference type="RefSeq" id="YP_009482756.1">
    <property type="nucleotide sequence ID" value="NC_037667.1"/>
</dbReference>
<name>A0A2U7U7T8_9VIRU</name>
<feature type="region of interest" description="Disordered" evidence="1">
    <location>
        <begin position="1"/>
        <end position="35"/>
    </location>
</feature>
<feature type="transmembrane region" description="Helical" evidence="2">
    <location>
        <begin position="285"/>
        <end position="307"/>
    </location>
</feature>
<keyword evidence="2" id="KW-1133">Transmembrane helix</keyword>
<evidence type="ECO:0000256" key="1">
    <source>
        <dbReference type="SAM" id="MobiDB-lite"/>
    </source>
</evidence>
<keyword evidence="2" id="KW-0472">Membrane</keyword>
<dbReference type="Proteomes" id="UP000248852">
    <property type="component" value="Segment"/>
</dbReference>
<protein>
    <submittedName>
        <fullName evidence="3">BTB domain containing protein</fullName>
    </submittedName>
</protein>
<dbReference type="InterPro" id="IPR011333">
    <property type="entry name" value="SKP1/BTB/POZ_sf"/>
</dbReference>
<dbReference type="SUPFAM" id="SSF54695">
    <property type="entry name" value="POZ domain"/>
    <property type="match status" value="1"/>
</dbReference>
<dbReference type="EMBL" id="MG011689">
    <property type="protein sequence ID" value="AVK74487.1"/>
    <property type="molecule type" value="Genomic_DNA"/>
</dbReference>
<keyword evidence="2" id="KW-0812">Transmembrane</keyword>